<accession>A0A8G2BLJ8</accession>
<sequence length="265" mass="27391">MDLHTPRWIDWEHLTTADLADGVPDRAVALLPVAAVEQHGPHLPLGTDAILTDAVVAAARAKGATAATVLRLPTQRVGLSPEHLAFPGTLSLEAETVIAAWTAIGASAARAGLRKLVILNGHGGQTGLVDVVATRLRVDHGLTVARATTFRLLGDAVDLGAEEERYGLHGGMLETSMMLAAAPELVRQAAMADFASRAQAWEKDFAALEGEGATGLGWMAQDLNPAGVTGNAAAATAELGHRIIDAMATRLAAVIEDLSGFGGLA</sequence>
<evidence type="ECO:0000256" key="4">
    <source>
        <dbReference type="ARBA" id="ARBA00022833"/>
    </source>
</evidence>
<comment type="similarity">
    <text evidence="5">Belongs to the creatininase superfamily.</text>
</comment>
<protein>
    <submittedName>
        <fullName evidence="6">Creatinine amidohydrolase</fullName>
    </submittedName>
</protein>
<dbReference type="Gene3D" id="3.40.50.10310">
    <property type="entry name" value="Creatininase"/>
    <property type="match status" value="1"/>
</dbReference>
<name>A0A8G2BLJ8_9PROT</name>
<dbReference type="GO" id="GO:0016811">
    <property type="term" value="F:hydrolase activity, acting on carbon-nitrogen (but not peptide) bonds, in linear amides"/>
    <property type="evidence" value="ECO:0007669"/>
    <property type="project" value="TreeGrafter"/>
</dbReference>
<keyword evidence="3 6" id="KW-0378">Hydrolase</keyword>
<evidence type="ECO:0000313" key="6">
    <source>
        <dbReference type="EMBL" id="SDG40749.1"/>
    </source>
</evidence>
<dbReference type="RefSeq" id="WP_093153688.1">
    <property type="nucleotide sequence ID" value="NZ_FNBW01000016.1"/>
</dbReference>
<keyword evidence="7" id="KW-1185">Reference proteome</keyword>
<keyword evidence="4" id="KW-0862">Zinc</keyword>
<evidence type="ECO:0000313" key="7">
    <source>
        <dbReference type="Proteomes" id="UP000198615"/>
    </source>
</evidence>
<organism evidence="6 7">
    <name type="scientific">Thalassobaculum litoreum DSM 18839</name>
    <dbReference type="NCBI Taxonomy" id="1123362"/>
    <lineage>
        <taxon>Bacteria</taxon>
        <taxon>Pseudomonadati</taxon>
        <taxon>Pseudomonadota</taxon>
        <taxon>Alphaproteobacteria</taxon>
        <taxon>Rhodospirillales</taxon>
        <taxon>Thalassobaculaceae</taxon>
        <taxon>Thalassobaculum</taxon>
    </lineage>
</organism>
<comment type="caution">
    <text evidence="6">The sequence shown here is derived from an EMBL/GenBank/DDBJ whole genome shotgun (WGS) entry which is preliminary data.</text>
</comment>
<evidence type="ECO:0000256" key="2">
    <source>
        <dbReference type="ARBA" id="ARBA00022723"/>
    </source>
</evidence>
<dbReference type="SUPFAM" id="SSF102215">
    <property type="entry name" value="Creatininase"/>
    <property type="match status" value="1"/>
</dbReference>
<dbReference type="InterPro" id="IPR024087">
    <property type="entry name" value="Creatininase-like_sf"/>
</dbReference>
<dbReference type="InterPro" id="IPR003785">
    <property type="entry name" value="Creatininase/forma_Hydrolase"/>
</dbReference>
<dbReference type="EMBL" id="FNBW01000016">
    <property type="protein sequence ID" value="SDG40749.1"/>
    <property type="molecule type" value="Genomic_DNA"/>
</dbReference>
<dbReference type="GO" id="GO:0009231">
    <property type="term" value="P:riboflavin biosynthetic process"/>
    <property type="evidence" value="ECO:0007669"/>
    <property type="project" value="TreeGrafter"/>
</dbReference>
<evidence type="ECO:0000256" key="5">
    <source>
        <dbReference type="ARBA" id="ARBA00024029"/>
    </source>
</evidence>
<dbReference type="AlphaFoldDB" id="A0A8G2BLJ8"/>
<comment type="cofactor">
    <cofactor evidence="1">
        <name>Zn(2+)</name>
        <dbReference type="ChEBI" id="CHEBI:29105"/>
    </cofactor>
</comment>
<dbReference type="Pfam" id="PF02633">
    <property type="entry name" value="Creatininase"/>
    <property type="match status" value="1"/>
</dbReference>
<reference evidence="6 7" key="1">
    <citation type="submission" date="2016-10" db="EMBL/GenBank/DDBJ databases">
        <authorList>
            <person name="Varghese N."/>
            <person name="Submissions S."/>
        </authorList>
    </citation>
    <scope>NUCLEOTIDE SEQUENCE [LARGE SCALE GENOMIC DNA]</scope>
    <source>
        <strain evidence="6 7">DSM 18839</strain>
    </source>
</reference>
<evidence type="ECO:0000256" key="1">
    <source>
        <dbReference type="ARBA" id="ARBA00001947"/>
    </source>
</evidence>
<dbReference type="PANTHER" id="PTHR35005">
    <property type="entry name" value="3-DEHYDRO-SCYLLO-INOSOSE HYDROLASE"/>
    <property type="match status" value="1"/>
</dbReference>
<dbReference type="GO" id="GO:0046872">
    <property type="term" value="F:metal ion binding"/>
    <property type="evidence" value="ECO:0007669"/>
    <property type="project" value="UniProtKB-KW"/>
</dbReference>
<proteinExistence type="inferred from homology"/>
<keyword evidence="2" id="KW-0479">Metal-binding</keyword>
<evidence type="ECO:0000256" key="3">
    <source>
        <dbReference type="ARBA" id="ARBA00022801"/>
    </source>
</evidence>
<dbReference type="OrthoDB" id="9801445at2"/>
<gene>
    <name evidence="6" type="ORF">SAMN05660686_04303</name>
</gene>
<dbReference type="PANTHER" id="PTHR35005:SF1">
    <property type="entry name" value="2-AMINO-5-FORMYLAMINO-6-RIBOSYLAMINOPYRIMIDIN-4(3H)-ONE 5'-MONOPHOSPHATE DEFORMYLASE"/>
    <property type="match status" value="1"/>
</dbReference>
<dbReference type="Proteomes" id="UP000198615">
    <property type="component" value="Unassembled WGS sequence"/>
</dbReference>